<evidence type="ECO:0000313" key="3">
    <source>
        <dbReference type="Proteomes" id="UP000254808"/>
    </source>
</evidence>
<protein>
    <recommendedName>
        <fullName evidence="4">MetA-pathway of phenol degradation</fullName>
    </recommendedName>
</protein>
<gene>
    <name evidence="2" type="ORF">CYPRO_2703</name>
</gene>
<dbReference type="EMBL" id="CP027806">
    <property type="protein sequence ID" value="AXJ01945.1"/>
    <property type="molecule type" value="Genomic_DNA"/>
</dbReference>
<accession>A0A345UN93</accession>
<organism evidence="2 3">
    <name type="scientific">Cyclonatronum proteinivorum</name>
    <dbReference type="NCBI Taxonomy" id="1457365"/>
    <lineage>
        <taxon>Bacteria</taxon>
        <taxon>Pseudomonadati</taxon>
        <taxon>Balneolota</taxon>
        <taxon>Balneolia</taxon>
        <taxon>Balneolales</taxon>
        <taxon>Cyclonatronaceae</taxon>
        <taxon>Cyclonatronum</taxon>
    </lineage>
</organism>
<dbReference type="AlphaFoldDB" id="A0A345UN93"/>
<keyword evidence="3" id="KW-1185">Reference proteome</keyword>
<name>A0A345UN93_9BACT</name>
<evidence type="ECO:0008006" key="4">
    <source>
        <dbReference type="Google" id="ProtNLM"/>
    </source>
</evidence>
<feature type="transmembrane region" description="Helical" evidence="1">
    <location>
        <begin position="12"/>
        <end position="33"/>
    </location>
</feature>
<dbReference type="Proteomes" id="UP000254808">
    <property type="component" value="Chromosome"/>
</dbReference>
<keyword evidence="1" id="KW-1133">Transmembrane helix</keyword>
<proteinExistence type="predicted"/>
<keyword evidence="1" id="KW-0812">Transmembrane</keyword>
<keyword evidence="1" id="KW-0472">Membrane</keyword>
<reference evidence="2 3" key="1">
    <citation type="submission" date="2018-03" db="EMBL/GenBank/DDBJ databases">
        <title>Phenotypic and genomic properties of Cyclonatronum proteinivorum gen. nov., sp. nov., a haloalkaliphilic bacteroidete from soda lakes possessing Na+-translocating rhodopsin.</title>
        <authorList>
            <person name="Toshchakov S.V."/>
            <person name="Korzhenkov A."/>
            <person name="Samarov N.I."/>
            <person name="Kublanov I.V."/>
            <person name="Muntyan M.S."/>
            <person name="Sorokin D.Y."/>
        </authorList>
    </citation>
    <scope>NUCLEOTIDE SEQUENCE [LARGE SCALE GENOMIC DNA]</scope>
    <source>
        <strain evidence="2 3">Omega</strain>
    </source>
</reference>
<dbReference type="RefSeq" id="WP_114985088.1">
    <property type="nucleotide sequence ID" value="NZ_CP027806.1"/>
</dbReference>
<sequence length="237" mass="26003">MRYEKKLTQELHLLIKIAIMFVVGIVILIGQAANAQQMIIDDAAVTTHRSFQIETWAGTEEAIFQPAFAVTEWLELTTGLAFDTAGDFEFAGFFAELKAVNRDVEEFGSAIGLVTAFGFSDGGDFEEFMAYVPYSRLILGGDSMLHLNAGFVLADDGDDWEFTPIYGVRGDFGIHDRVSVLAEVFAESTDFGLNGGLRLALIDGLLEMDITYGRGFESGFDFPGFNVGIAFTPDSLW</sequence>
<dbReference type="KEGG" id="cprv:CYPRO_2703"/>
<evidence type="ECO:0000313" key="2">
    <source>
        <dbReference type="EMBL" id="AXJ01945.1"/>
    </source>
</evidence>
<evidence type="ECO:0000256" key="1">
    <source>
        <dbReference type="SAM" id="Phobius"/>
    </source>
</evidence>